<keyword evidence="1" id="KW-0472">Membrane</keyword>
<keyword evidence="1" id="KW-1133">Transmembrane helix</keyword>
<evidence type="ECO:0000256" key="1">
    <source>
        <dbReference type="SAM" id="Phobius"/>
    </source>
</evidence>
<evidence type="ECO:0000313" key="3">
    <source>
        <dbReference type="Proteomes" id="UP000426444"/>
    </source>
</evidence>
<name>A0A6I6DEM0_9FIRM</name>
<dbReference type="RefSeq" id="WP_156202885.1">
    <property type="nucleotide sequence ID" value="NZ_CP046457.1"/>
</dbReference>
<dbReference type="AlphaFoldDB" id="A0A6I6DEM0"/>
<dbReference type="PANTHER" id="PTHR40278:SF1">
    <property type="entry name" value="DNA UTILIZATION PROTEIN HOFN"/>
    <property type="match status" value="1"/>
</dbReference>
<keyword evidence="3" id="KW-1185">Reference proteome</keyword>
<sequence length="179" mass="20559">MEKSKIRVNLLPEKDKVLLSPLKVEIISFTVISLLICGCIFFLYYYQVNKKNEQIILNQQLEISANNLMEYNENLSKVTQLEKAFLKRQEAIDQIHSPKITADIIKGVIINMPAKVNLYRIQLTDEMVLIYGSTARYKNVSAFINNLSNIEDLSLIKEVSTNLTDEEIIDFSIAVKWEG</sequence>
<keyword evidence="1" id="KW-0812">Transmembrane</keyword>
<gene>
    <name evidence="2" type="ORF">SYNTR_0348</name>
</gene>
<dbReference type="PANTHER" id="PTHR40278">
    <property type="entry name" value="DNA UTILIZATION PROTEIN HOFN"/>
    <property type="match status" value="1"/>
</dbReference>
<reference evidence="3" key="1">
    <citation type="journal article" date="2019" name="Microbiology">
        <title>Complete Genome Sequence of an Uncultured Bacterium of the Candidate Phylum Bipolaricaulota.</title>
        <authorList>
            <person name="Kadnikov V.V."/>
            <person name="Mardanov A.V."/>
            <person name="Beletsky A.V."/>
            <person name="Frank Y.A."/>
            <person name="Karnachuk O.V."/>
            <person name="Ravin N.V."/>
        </authorList>
    </citation>
    <scope>NUCLEOTIDE SEQUENCE [LARGE SCALE GENOMIC DNA]</scope>
</reference>
<dbReference type="KEGG" id="salq:SYNTR_0348"/>
<evidence type="ECO:0008006" key="4">
    <source>
        <dbReference type="Google" id="ProtNLM"/>
    </source>
</evidence>
<protein>
    <recommendedName>
        <fullName evidence="4">Type IV pilus biogenesis protein PilN</fullName>
    </recommendedName>
</protein>
<evidence type="ECO:0000313" key="2">
    <source>
        <dbReference type="EMBL" id="QGT98941.1"/>
    </source>
</evidence>
<dbReference type="EMBL" id="CP046457">
    <property type="protein sequence ID" value="QGT98941.1"/>
    <property type="molecule type" value="Genomic_DNA"/>
</dbReference>
<accession>A0A6I6DEM0</accession>
<dbReference type="Proteomes" id="UP000426444">
    <property type="component" value="Chromosome"/>
</dbReference>
<dbReference type="InterPro" id="IPR052534">
    <property type="entry name" value="Extracell_DNA_Util/SecSys_Comp"/>
</dbReference>
<organism evidence="2 3">
    <name type="scientific">Candidatus Syntrophocurvum alkaliphilum</name>
    <dbReference type="NCBI Taxonomy" id="2293317"/>
    <lineage>
        <taxon>Bacteria</taxon>
        <taxon>Bacillati</taxon>
        <taxon>Bacillota</taxon>
        <taxon>Clostridia</taxon>
        <taxon>Eubacteriales</taxon>
        <taxon>Syntrophomonadaceae</taxon>
        <taxon>Candidatus Syntrophocurvum</taxon>
    </lineage>
</organism>
<feature type="transmembrane region" description="Helical" evidence="1">
    <location>
        <begin position="26"/>
        <end position="46"/>
    </location>
</feature>
<proteinExistence type="predicted"/>